<protein>
    <submittedName>
        <fullName evidence="2">Terminase</fullName>
    </submittedName>
</protein>
<proteinExistence type="predicted"/>
<feature type="region of interest" description="Disordered" evidence="1">
    <location>
        <begin position="124"/>
        <end position="152"/>
    </location>
</feature>
<name>A0A2W4BC49_9ENTE</name>
<dbReference type="InterPro" id="IPR006448">
    <property type="entry name" value="Phage_term_ssu_P27"/>
</dbReference>
<evidence type="ECO:0000256" key="1">
    <source>
        <dbReference type="SAM" id="MobiDB-lite"/>
    </source>
</evidence>
<evidence type="ECO:0000313" key="3">
    <source>
        <dbReference type="Proteomes" id="UP000249828"/>
    </source>
</evidence>
<gene>
    <name evidence="2" type="ORF">CI088_07820</name>
</gene>
<reference evidence="2 3" key="1">
    <citation type="submission" date="2017-11" db="EMBL/GenBank/DDBJ databases">
        <title>Draft genome sequence of Enterococcus plantarum TRW2 strain isolated from lettuce.</title>
        <authorList>
            <person name="Kim E.B."/>
            <person name="Marco M.L."/>
            <person name="Williams T.R."/>
            <person name="You I.H."/>
        </authorList>
    </citation>
    <scope>NUCLEOTIDE SEQUENCE [LARGE SCALE GENOMIC DNA]</scope>
    <source>
        <strain evidence="2 3">TRW2</strain>
    </source>
</reference>
<dbReference type="Proteomes" id="UP000249828">
    <property type="component" value="Unassembled WGS sequence"/>
</dbReference>
<evidence type="ECO:0000313" key="2">
    <source>
        <dbReference type="EMBL" id="PZL74095.1"/>
    </source>
</evidence>
<comment type="caution">
    <text evidence="2">The sequence shown here is derived from an EMBL/GenBank/DDBJ whole genome shotgun (WGS) entry which is preliminary data.</text>
</comment>
<feature type="compositionally biased region" description="Basic and acidic residues" evidence="1">
    <location>
        <begin position="124"/>
        <end position="134"/>
    </location>
</feature>
<dbReference type="AlphaFoldDB" id="A0A2W4BC49"/>
<dbReference type="EMBL" id="PIEU01000057">
    <property type="protein sequence ID" value="PZL74095.1"/>
    <property type="molecule type" value="Genomic_DNA"/>
</dbReference>
<dbReference type="Pfam" id="PF05119">
    <property type="entry name" value="Terminase_4"/>
    <property type="match status" value="1"/>
</dbReference>
<organism evidence="2 3">
    <name type="scientific">Enterococcus plantarum</name>
    <dbReference type="NCBI Taxonomy" id="1077675"/>
    <lineage>
        <taxon>Bacteria</taxon>
        <taxon>Bacillati</taxon>
        <taxon>Bacillota</taxon>
        <taxon>Bacilli</taxon>
        <taxon>Lactobacillales</taxon>
        <taxon>Enterococcaceae</taxon>
        <taxon>Enterococcus</taxon>
    </lineage>
</organism>
<sequence length="152" mass="17727">MLGRKTKKQKILDEALEHKDFERKRIEEILKSLGKYTPALHPLIEVYLDACEVYHIKYLEWKDTGFKSTKQHTNKNGARNEIKHPLAQQVEVWSEKKSKLLNQLGLDMKGKELEFVGPLGSKLEKKKKEVKTDEPETNNRLVQFRNKRGGNS</sequence>
<keyword evidence="3" id="KW-1185">Reference proteome</keyword>
<accession>A0A2W4BC49</accession>